<evidence type="ECO:0000256" key="1">
    <source>
        <dbReference type="ARBA" id="ARBA00008791"/>
    </source>
</evidence>
<protein>
    <submittedName>
        <fullName evidence="3">Nucleotide-binding universal stress protein, UspA family</fullName>
    </submittedName>
</protein>
<name>A0A238WJ35_HALVU</name>
<dbReference type="EMBL" id="FZNQ01000008">
    <property type="protein sequence ID" value="SNR46244.1"/>
    <property type="molecule type" value="Genomic_DNA"/>
</dbReference>
<evidence type="ECO:0000313" key="3">
    <source>
        <dbReference type="EMBL" id="SNR46244.1"/>
    </source>
</evidence>
<keyword evidence="4" id="KW-1185">Reference proteome</keyword>
<organism evidence="3 4">
    <name type="scientific">Halorubrum vacuolatum</name>
    <name type="common">Natronobacterium vacuolatum</name>
    <dbReference type="NCBI Taxonomy" id="63740"/>
    <lineage>
        <taxon>Archaea</taxon>
        <taxon>Methanobacteriati</taxon>
        <taxon>Methanobacteriota</taxon>
        <taxon>Stenosarchaea group</taxon>
        <taxon>Halobacteria</taxon>
        <taxon>Halobacteriales</taxon>
        <taxon>Haloferacaceae</taxon>
        <taxon>Halorubrum</taxon>
    </lineage>
</organism>
<reference evidence="3 4" key="1">
    <citation type="submission" date="2017-06" db="EMBL/GenBank/DDBJ databases">
        <authorList>
            <person name="Kim H.J."/>
            <person name="Triplett B.A."/>
        </authorList>
    </citation>
    <scope>NUCLEOTIDE SEQUENCE [LARGE SCALE GENOMIC DNA]</scope>
    <source>
        <strain evidence="3 4">DSM 8800</strain>
    </source>
</reference>
<accession>A0A238WJ35</accession>
<dbReference type="InterPro" id="IPR014729">
    <property type="entry name" value="Rossmann-like_a/b/a_fold"/>
</dbReference>
<dbReference type="InterPro" id="IPR006016">
    <property type="entry name" value="UspA"/>
</dbReference>
<dbReference type="Proteomes" id="UP000198397">
    <property type="component" value="Unassembled WGS sequence"/>
</dbReference>
<dbReference type="SUPFAM" id="SSF52402">
    <property type="entry name" value="Adenine nucleotide alpha hydrolases-like"/>
    <property type="match status" value="1"/>
</dbReference>
<dbReference type="CDD" id="cd00293">
    <property type="entry name" value="USP-like"/>
    <property type="match status" value="1"/>
</dbReference>
<dbReference type="Gene3D" id="3.40.50.620">
    <property type="entry name" value="HUPs"/>
    <property type="match status" value="1"/>
</dbReference>
<comment type="similarity">
    <text evidence="1">Belongs to the universal stress protein A family.</text>
</comment>
<feature type="domain" description="UspA" evidence="2">
    <location>
        <begin position="2"/>
        <end position="137"/>
    </location>
</feature>
<evidence type="ECO:0000259" key="2">
    <source>
        <dbReference type="Pfam" id="PF00582"/>
    </source>
</evidence>
<evidence type="ECO:0000313" key="4">
    <source>
        <dbReference type="Proteomes" id="UP000198397"/>
    </source>
</evidence>
<proteinExistence type="inferred from homology"/>
<gene>
    <name evidence="3" type="ORF">SAMN06264855_10826</name>
</gene>
<dbReference type="Pfam" id="PF00582">
    <property type="entry name" value="Usp"/>
    <property type="match status" value="1"/>
</dbReference>
<dbReference type="OrthoDB" id="307404at2157"/>
<dbReference type="PANTHER" id="PTHR46268">
    <property type="entry name" value="STRESS RESPONSE PROTEIN NHAX"/>
    <property type="match status" value="1"/>
</dbReference>
<dbReference type="PANTHER" id="PTHR46268:SF6">
    <property type="entry name" value="UNIVERSAL STRESS PROTEIN UP12"/>
    <property type="match status" value="1"/>
</dbReference>
<dbReference type="RefSeq" id="WP_089384711.1">
    <property type="nucleotide sequence ID" value="NZ_FZNQ01000008.1"/>
</dbReference>
<sequence length="146" mass="16006">MTIVAAVDRDERDSKAVKQGIALAEAFDEPLHVVHVISQSEFREIEQSSVDRSGKTVPMDEIRERAREEAEKVAAETAEAYEAKGLVGDPADEIIDYADRVEARYICVGGRRRSVVGKALFGSVTQDVLLGTERPVVTTMRDGDDA</sequence>
<dbReference type="AlphaFoldDB" id="A0A238WJ35"/>